<feature type="domain" description="HD" evidence="7">
    <location>
        <begin position="18"/>
        <end position="133"/>
    </location>
</feature>
<dbReference type="EMBL" id="CP025197">
    <property type="protein sequence ID" value="AUG57194.1"/>
    <property type="molecule type" value="Genomic_DNA"/>
</dbReference>
<evidence type="ECO:0000256" key="3">
    <source>
        <dbReference type="ARBA" id="ARBA00022741"/>
    </source>
</evidence>
<evidence type="ECO:0000256" key="6">
    <source>
        <dbReference type="ARBA" id="ARBA00049417"/>
    </source>
</evidence>
<evidence type="ECO:0000313" key="9">
    <source>
        <dbReference type="EMBL" id="PQQ67177.1"/>
    </source>
</evidence>
<dbReference type="GO" id="GO:0016779">
    <property type="term" value="F:nucleotidyltransferase activity"/>
    <property type="evidence" value="ECO:0007669"/>
    <property type="project" value="UniProtKB-KW"/>
</dbReference>
<sequence length="190" mass="21608">MTREEMKVKLKENITKKRFVHSINVMDLSEELAAAHGADREKAAVAGLLHDCAKNIEADELLRLCEEYKIDVNDVERLQPKLLHGKVGAVLASKEYGVTDKEVLDAIEHHTLGRENMTTMDKIVFIADYVEPGRDFEGIEELRKLAFVDLDRAIIVSLENIMKHIMTKGLLIHPVAVLARNDLIKKRMRK</sequence>
<reference evidence="8 10" key="1">
    <citation type="submission" date="2017-12" db="EMBL/GenBank/DDBJ databases">
        <title>Complete genome sequence of Herbivorax saccincola GGR1, a novel Cellulosome-producing hydrolytic bacterium in a thermophilic biogas plant, established by Illumina and Nanopore MinION sequencing.</title>
        <authorList>
            <person name="Pechtl A."/>
            <person name="Ruckert C."/>
            <person name="Koeck D.E."/>
            <person name="Maus I."/>
            <person name="Winkler A."/>
            <person name="Kalinowski J."/>
            <person name="Puhler A."/>
            <person name="Schwarz W.W."/>
            <person name="Zverlov V.V."/>
            <person name="Schluter A."/>
            <person name="Liebl W."/>
        </authorList>
    </citation>
    <scope>NUCLEOTIDE SEQUENCE [LARGE SCALE GENOMIC DNA]</scope>
    <source>
        <strain evidence="8">GGR1</strain>
        <strain evidence="10">SR1</strain>
    </source>
</reference>
<dbReference type="EMBL" id="NEMB01000003">
    <property type="protein sequence ID" value="PQQ67177.1"/>
    <property type="molecule type" value="Genomic_DNA"/>
</dbReference>
<dbReference type="CDD" id="cd00077">
    <property type="entry name" value="HDc"/>
    <property type="match status" value="1"/>
</dbReference>
<keyword evidence="8" id="KW-0548">Nucleotidyltransferase</keyword>
<dbReference type="InterPro" id="IPR003607">
    <property type="entry name" value="HD/PDEase_dom"/>
</dbReference>
<evidence type="ECO:0000313" key="10">
    <source>
        <dbReference type="Proteomes" id="UP000233534"/>
    </source>
</evidence>
<dbReference type="Gene3D" id="1.10.3210.10">
    <property type="entry name" value="Hypothetical protein af1432"/>
    <property type="match status" value="1"/>
</dbReference>
<dbReference type="PANTHER" id="PTHR35795:SF1">
    <property type="entry name" value="BIS(5'-NUCLEOSYL)-TETRAPHOSPHATASE, SYMMETRICAL"/>
    <property type="match status" value="1"/>
</dbReference>
<dbReference type="NCBIfam" id="TIGR00277">
    <property type="entry name" value="HDIG"/>
    <property type="match status" value="1"/>
</dbReference>
<dbReference type="Pfam" id="PF01966">
    <property type="entry name" value="HD"/>
    <property type="match status" value="1"/>
</dbReference>
<comment type="catalytic activity">
    <reaction evidence="6">
        <text>P(1),P(4)-bis(5'-adenosyl) tetraphosphate + H2O = 2 ADP + 2 H(+)</text>
        <dbReference type="Rhea" id="RHEA:24252"/>
        <dbReference type="ChEBI" id="CHEBI:15377"/>
        <dbReference type="ChEBI" id="CHEBI:15378"/>
        <dbReference type="ChEBI" id="CHEBI:58141"/>
        <dbReference type="ChEBI" id="CHEBI:456216"/>
        <dbReference type="EC" id="3.6.1.41"/>
    </reaction>
</comment>
<evidence type="ECO:0000313" key="11">
    <source>
        <dbReference type="Proteomes" id="UP000239720"/>
    </source>
</evidence>
<dbReference type="InterPro" id="IPR006675">
    <property type="entry name" value="HDIG_dom"/>
</dbReference>
<dbReference type="GO" id="GO:0008803">
    <property type="term" value="F:bis(5'-nucleosyl)-tetraphosphatase (symmetrical) activity"/>
    <property type="evidence" value="ECO:0007669"/>
    <property type="project" value="UniProtKB-EC"/>
</dbReference>
<dbReference type="InterPro" id="IPR006674">
    <property type="entry name" value="HD_domain"/>
</dbReference>
<dbReference type="Proteomes" id="UP000233534">
    <property type="component" value="Chromosome"/>
</dbReference>
<proteinExistence type="predicted"/>
<dbReference type="AlphaFoldDB" id="A0A2K9EAN4"/>
<dbReference type="SMART" id="SM00471">
    <property type="entry name" value="HDc"/>
    <property type="match status" value="1"/>
</dbReference>
<reference evidence="9 11" key="2">
    <citation type="journal article" date="2018" name="Syst. Appl. Microbiol.">
        <title>Characterization and high-quality draft genome sequence of Herbivorax saccincola A7, an anaerobic, alkaliphilic, thermophilic, cellulolytic, and xylanolytic bacterium.</title>
        <authorList>
            <person name="Aikawa S."/>
            <person name="Baramee S."/>
            <person name="Sermsathanaswadi J."/>
            <person name="Thianheng P."/>
            <person name="Tachaapaikoon C."/>
            <person name="Shikata A."/>
            <person name="Waeonukul R."/>
            <person name="Pason P."/>
            <person name="Ratanakhanokchai K."/>
            <person name="Kosugi A."/>
        </authorList>
    </citation>
    <scope>NUCLEOTIDE SEQUENCE [LARGE SCALE GENOMIC DNA]</scope>
    <source>
        <strain evidence="9 11">A7</strain>
    </source>
</reference>
<keyword evidence="5" id="KW-0408">Iron</keyword>
<keyword evidence="4 9" id="KW-0378">Hydrolase</keyword>
<gene>
    <name evidence="9" type="ORF">B9R14_10755</name>
    <name evidence="8" type="ORF">HVS_06340</name>
</gene>
<evidence type="ECO:0000259" key="7">
    <source>
        <dbReference type="PROSITE" id="PS51831"/>
    </source>
</evidence>
<dbReference type="RefSeq" id="WP_101300285.1">
    <property type="nucleotide sequence ID" value="NZ_CP025197.1"/>
</dbReference>
<dbReference type="NCBIfam" id="TIGR00488">
    <property type="entry name" value="bis(5'-nucleosyl)-tetraphosphatase (symmetrical) YqeK"/>
    <property type="match status" value="1"/>
</dbReference>
<name>A0A2K9EAN4_9FIRM</name>
<evidence type="ECO:0000256" key="4">
    <source>
        <dbReference type="ARBA" id="ARBA00022801"/>
    </source>
</evidence>
<keyword evidence="8" id="KW-0808">Transferase</keyword>
<dbReference type="OrthoDB" id="5295945at2"/>
<keyword evidence="10" id="KW-1185">Reference proteome</keyword>
<dbReference type="InterPro" id="IPR051094">
    <property type="entry name" value="Diverse_Catalytic_Enzymes"/>
</dbReference>
<evidence type="ECO:0000313" key="8">
    <source>
        <dbReference type="EMBL" id="AUG57194.1"/>
    </source>
</evidence>
<dbReference type="EC" id="3.6.1.41" evidence="1"/>
<keyword evidence="3" id="KW-0547">Nucleotide-binding</keyword>
<dbReference type="PROSITE" id="PS51831">
    <property type="entry name" value="HD"/>
    <property type="match status" value="1"/>
</dbReference>
<dbReference type="GO" id="GO:0046872">
    <property type="term" value="F:metal ion binding"/>
    <property type="evidence" value="ECO:0007669"/>
    <property type="project" value="UniProtKB-KW"/>
</dbReference>
<dbReference type="GO" id="GO:0000166">
    <property type="term" value="F:nucleotide binding"/>
    <property type="evidence" value="ECO:0007669"/>
    <property type="project" value="UniProtKB-KW"/>
</dbReference>
<dbReference type="Proteomes" id="UP000239720">
    <property type="component" value="Unassembled WGS sequence"/>
</dbReference>
<organism evidence="8 10">
    <name type="scientific">Acetivibrio saccincola</name>
    <dbReference type="NCBI Taxonomy" id="1677857"/>
    <lineage>
        <taxon>Bacteria</taxon>
        <taxon>Bacillati</taxon>
        <taxon>Bacillota</taxon>
        <taxon>Clostridia</taxon>
        <taxon>Eubacteriales</taxon>
        <taxon>Oscillospiraceae</taxon>
        <taxon>Acetivibrio</taxon>
    </lineage>
</organism>
<dbReference type="InterPro" id="IPR005249">
    <property type="entry name" value="YqeK"/>
</dbReference>
<evidence type="ECO:0000256" key="1">
    <source>
        <dbReference type="ARBA" id="ARBA00012506"/>
    </source>
</evidence>
<dbReference type="KEGG" id="hsc:HVS_06340"/>
<accession>A0A2K9EAN4</accession>
<keyword evidence="2" id="KW-0479">Metal-binding</keyword>
<dbReference type="PANTHER" id="PTHR35795">
    <property type="entry name" value="SLR1885 PROTEIN"/>
    <property type="match status" value="1"/>
</dbReference>
<dbReference type="SUPFAM" id="SSF109604">
    <property type="entry name" value="HD-domain/PDEase-like"/>
    <property type="match status" value="1"/>
</dbReference>
<evidence type="ECO:0000256" key="2">
    <source>
        <dbReference type="ARBA" id="ARBA00022723"/>
    </source>
</evidence>
<protein>
    <recommendedName>
        <fullName evidence="1">bis(5'-nucleosyl)-tetraphosphatase (symmetrical)</fullName>
        <ecNumber evidence="1">3.6.1.41</ecNumber>
    </recommendedName>
</protein>
<evidence type="ECO:0000256" key="5">
    <source>
        <dbReference type="ARBA" id="ARBA00023004"/>
    </source>
</evidence>